<organism evidence="2 3">
    <name type="scientific">Paraperlucidibaca baekdonensis</name>
    <dbReference type="NCBI Taxonomy" id="748120"/>
    <lineage>
        <taxon>Bacteria</taxon>
        <taxon>Pseudomonadati</taxon>
        <taxon>Pseudomonadota</taxon>
        <taxon>Gammaproteobacteria</taxon>
        <taxon>Moraxellales</taxon>
        <taxon>Moraxellaceae</taxon>
        <taxon>Paraperlucidibaca</taxon>
    </lineage>
</organism>
<protein>
    <recommendedName>
        <fullName evidence="4">Phosphopantetheine adenylyltransferase</fullName>
    </recommendedName>
</protein>
<sequence length="123" mass="12934">MKLAISVLLTLVAIIHLLPLAGVISSTQIGRAYGIAVSDPNVAILMRHRAVLFGLLGASLLAAAWQPAFHGVGIGLGFISVLAFLLIAWREGGVNTEVQRVVIADYVALGCLLLALAMHVLQK</sequence>
<evidence type="ECO:0008006" key="4">
    <source>
        <dbReference type="Google" id="ProtNLM"/>
    </source>
</evidence>
<gene>
    <name evidence="2" type="ORF">DFR26_1581</name>
</gene>
<keyword evidence="1" id="KW-0472">Membrane</keyword>
<keyword evidence="3" id="KW-1185">Reference proteome</keyword>
<evidence type="ECO:0000313" key="3">
    <source>
        <dbReference type="Proteomes" id="UP000256774"/>
    </source>
</evidence>
<keyword evidence="1" id="KW-0812">Transmembrane</keyword>
<evidence type="ECO:0000256" key="1">
    <source>
        <dbReference type="SAM" id="Phobius"/>
    </source>
</evidence>
<dbReference type="AlphaFoldDB" id="A0A3E0H3A9"/>
<feature type="transmembrane region" description="Helical" evidence="1">
    <location>
        <begin position="101"/>
        <end position="121"/>
    </location>
</feature>
<accession>A0A3E0H3A9</accession>
<proteinExistence type="predicted"/>
<dbReference type="EMBL" id="QUNR01000003">
    <property type="protein sequence ID" value="REH37797.1"/>
    <property type="molecule type" value="Genomic_DNA"/>
</dbReference>
<dbReference type="Proteomes" id="UP000256774">
    <property type="component" value="Unassembled WGS sequence"/>
</dbReference>
<dbReference type="RefSeq" id="WP_116208404.1">
    <property type="nucleotide sequence ID" value="NZ_QUNR01000003.1"/>
</dbReference>
<dbReference type="OrthoDB" id="1495227at2"/>
<comment type="caution">
    <text evidence="2">The sequence shown here is derived from an EMBL/GenBank/DDBJ whole genome shotgun (WGS) entry which is preliminary data.</text>
</comment>
<keyword evidence="1" id="KW-1133">Transmembrane helix</keyword>
<name>A0A3E0H3A9_9GAMM</name>
<feature type="transmembrane region" description="Helical" evidence="1">
    <location>
        <begin position="72"/>
        <end position="89"/>
    </location>
</feature>
<evidence type="ECO:0000313" key="2">
    <source>
        <dbReference type="EMBL" id="REH37797.1"/>
    </source>
</evidence>
<reference evidence="2 3" key="1">
    <citation type="submission" date="2018-08" db="EMBL/GenBank/DDBJ databases">
        <title>Genomic Encyclopedia of Type Strains, Phase IV (KMG-IV): sequencing the most valuable type-strain genomes for metagenomic binning, comparative biology and taxonomic classification.</title>
        <authorList>
            <person name="Goeker M."/>
        </authorList>
    </citation>
    <scope>NUCLEOTIDE SEQUENCE [LARGE SCALE GENOMIC DNA]</scope>
    <source>
        <strain evidence="2 3">DSM 26022</strain>
    </source>
</reference>